<evidence type="ECO:0008006" key="4">
    <source>
        <dbReference type="Google" id="ProtNLM"/>
    </source>
</evidence>
<reference evidence="2 3" key="1">
    <citation type="submission" date="2020-02" db="EMBL/GenBank/DDBJ databases">
        <title>Acidophilic actinobacteria isolated from forest soil.</title>
        <authorList>
            <person name="Golinska P."/>
        </authorList>
    </citation>
    <scope>NUCLEOTIDE SEQUENCE [LARGE SCALE GENOMIC DNA]</scope>
    <source>
        <strain evidence="2 3">NL8</strain>
    </source>
</reference>
<accession>A0ABS5KR19</accession>
<protein>
    <recommendedName>
        <fullName evidence="4">Secreted protein</fullName>
    </recommendedName>
</protein>
<evidence type="ECO:0000313" key="3">
    <source>
        <dbReference type="Proteomes" id="UP000730482"/>
    </source>
</evidence>
<evidence type="ECO:0000256" key="1">
    <source>
        <dbReference type="SAM" id="MobiDB-lite"/>
    </source>
</evidence>
<organism evidence="2 3">
    <name type="scientific">Catenulispora pinistramenti</name>
    <dbReference type="NCBI Taxonomy" id="2705254"/>
    <lineage>
        <taxon>Bacteria</taxon>
        <taxon>Bacillati</taxon>
        <taxon>Actinomycetota</taxon>
        <taxon>Actinomycetes</taxon>
        <taxon>Catenulisporales</taxon>
        <taxon>Catenulisporaceae</taxon>
        <taxon>Catenulispora</taxon>
    </lineage>
</organism>
<gene>
    <name evidence="2" type="ORF">KGQ19_16425</name>
</gene>
<comment type="caution">
    <text evidence="2">The sequence shown here is derived from an EMBL/GenBank/DDBJ whole genome shotgun (WGS) entry which is preliminary data.</text>
</comment>
<keyword evidence="3" id="KW-1185">Reference proteome</keyword>
<dbReference type="EMBL" id="JAAFYZ010000049">
    <property type="protein sequence ID" value="MBS2548454.1"/>
    <property type="molecule type" value="Genomic_DNA"/>
</dbReference>
<evidence type="ECO:0000313" key="2">
    <source>
        <dbReference type="EMBL" id="MBS2548454.1"/>
    </source>
</evidence>
<feature type="region of interest" description="Disordered" evidence="1">
    <location>
        <begin position="18"/>
        <end position="40"/>
    </location>
</feature>
<name>A0ABS5KR19_9ACTN</name>
<dbReference type="RefSeq" id="WP_212010037.1">
    <property type="nucleotide sequence ID" value="NZ_JAAFYZ010000049.1"/>
</dbReference>
<dbReference type="Proteomes" id="UP000730482">
    <property type="component" value="Unassembled WGS sequence"/>
</dbReference>
<proteinExistence type="predicted"/>
<sequence length="76" mass="7599">MSMVMRGRAVVAVLVAAPAEPDVPAEPAEPAEPDEPDELAETCAGNVGTWACGLAEADEHAARASAAMAETPPAAS</sequence>
<feature type="compositionally biased region" description="Acidic residues" evidence="1">
    <location>
        <begin position="29"/>
        <end position="40"/>
    </location>
</feature>
<feature type="compositionally biased region" description="Low complexity" evidence="1">
    <location>
        <begin position="18"/>
        <end position="28"/>
    </location>
</feature>